<name>A0A2G7FFC5_9EURO</name>
<evidence type="ECO:0000313" key="2">
    <source>
        <dbReference type="EMBL" id="PIG79179.1"/>
    </source>
</evidence>
<dbReference type="EMBL" id="NEXV01000706">
    <property type="protein sequence ID" value="PIG79179.1"/>
    <property type="molecule type" value="Genomic_DNA"/>
</dbReference>
<proteinExistence type="predicted"/>
<comment type="caution">
    <text evidence="2">The sequence shown here is derived from an EMBL/GenBank/DDBJ whole genome shotgun (WGS) entry which is preliminary data.</text>
</comment>
<feature type="transmembrane region" description="Helical" evidence="1">
    <location>
        <begin position="5"/>
        <end position="21"/>
    </location>
</feature>
<keyword evidence="1" id="KW-1133">Transmembrane helix</keyword>
<reference evidence="2 3" key="1">
    <citation type="submission" date="2017-05" db="EMBL/GenBank/DDBJ databases">
        <title>Genome sequence for an aflatoxigenic pathogen of Argentinian peanut, Aspergillus arachidicola.</title>
        <authorList>
            <person name="Moore G."/>
            <person name="Beltz S.B."/>
            <person name="Mack B.M."/>
        </authorList>
    </citation>
    <scope>NUCLEOTIDE SEQUENCE [LARGE SCALE GENOMIC DNA]</scope>
    <source>
        <strain evidence="2 3">CBS 117610</strain>
    </source>
</reference>
<gene>
    <name evidence="2" type="ORF">AARAC_008515</name>
</gene>
<dbReference type="AlphaFoldDB" id="A0A2G7FFC5"/>
<dbReference type="Proteomes" id="UP000231358">
    <property type="component" value="Unassembled WGS sequence"/>
</dbReference>
<accession>A0A2G7FFC5</accession>
<protein>
    <submittedName>
        <fullName evidence="2">Uncharacterized protein</fullName>
    </submittedName>
</protein>
<sequence>MELYIIYYIALLLLFGYWVIFHNPAMNSISAFTPAQPSIDDQVEELDENSHYHHPTWSHRWSHPNFTERAMRAWRKEPWYGDHQRLSSDFLYSKGISRFPWGYIIYRTVYTAESDKLWPLAMAKLTRYINHKIMQHHRLSAEHCGDDPRPERLIQESHKDVIISDKQRWDGAGIEQIREHYAEYLRKTNIGVYGSCGRFEACMVIDERSLKSIIASPEPGSKSRFRQPYAFVGMVDGRHDPEQKGNPGYWGFMRVQIHHLWELYVYLGIWTMDELCPSAPPGFISVYDWWYGEAMDEEGNVHKFPTRPPGLKSGARE</sequence>
<organism evidence="2 3">
    <name type="scientific">Aspergillus arachidicola</name>
    <dbReference type="NCBI Taxonomy" id="656916"/>
    <lineage>
        <taxon>Eukaryota</taxon>
        <taxon>Fungi</taxon>
        <taxon>Dikarya</taxon>
        <taxon>Ascomycota</taxon>
        <taxon>Pezizomycotina</taxon>
        <taxon>Eurotiomycetes</taxon>
        <taxon>Eurotiomycetidae</taxon>
        <taxon>Eurotiales</taxon>
        <taxon>Aspergillaceae</taxon>
        <taxon>Aspergillus</taxon>
        <taxon>Aspergillus subgen. Circumdati</taxon>
    </lineage>
</organism>
<keyword evidence="3" id="KW-1185">Reference proteome</keyword>
<keyword evidence="1" id="KW-0812">Transmembrane</keyword>
<evidence type="ECO:0000313" key="3">
    <source>
        <dbReference type="Proteomes" id="UP000231358"/>
    </source>
</evidence>
<evidence type="ECO:0000256" key="1">
    <source>
        <dbReference type="SAM" id="Phobius"/>
    </source>
</evidence>
<keyword evidence="1" id="KW-0472">Membrane</keyword>
<dbReference type="STRING" id="656916.A0A2G7FFC5"/>